<name>A0A2R7Z286_9ACTN</name>
<dbReference type="OrthoDB" id="3480714at2"/>
<gene>
    <name evidence="1" type="ORF">C7S10_02810</name>
</gene>
<proteinExistence type="predicted"/>
<comment type="caution">
    <text evidence="1">The sequence shown here is derived from an EMBL/GenBank/DDBJ whole genome shotgun (WGS) entry which is preliminary data.</text>
</comment>
<evidence type="ECO:0000313" key="1">
    <source>
        <dbReference type="EMBL" id="PUA82674.1"/>
    </source>
</evidence>
<reference evidence="1 2" key="1">
    <citation type="submission" date="2018-03" db="EMBL/GenBank/DDBJ databases">
        <authorList>
            <person name="Keele B.F."/>
        </authorList>
    </citation>
    <scope>NUCLEOTIDE SEQUENCE [LARGE SCALE GENOMIC DNA]</scope>
    <source>
        <strain evidence="1 2">IB-3</strain>
    </source>
</reference>
<dbReference type="RefSeq" id="WP_108342860.1">
    <property type="nucleotide sequence ID" value="NZ_PYXZ01000001.1"/>
</dbReference>
<protein>
    <submittedName>
        <fullName evidence="1">Uncharacterized protein</fullName>
    </submittedName>
</protein>
<dbReference type="EMBL" id="PYXZ01000001">
    <property type="protein sequence ID" value="PUA82674.1"/>
    <property type="molecule type" value="Genomic_DNA"/>
</dbReference>
<evidence type="ECO:0000313" key="2">
    <source>
        <dbReference type="Proteomes" id="UP000244867"/>
    </source>
</evidence>
<sequence>MTTASELATTPGVIPYVEAHSGPRRLLTVDLTTGNAPVRAKYRPIASIDGRQYVVVWGSVSWEIPADRNVHVSVHLEGAYIAQTASLILPPGDGRVVLTYATDYRSGIGSLG</sequence>
<dbReference type="AlphaFoldDB" id="A0A2R7Z286"/>
<organism evidence="1 2">
    <name type="scientific">Nocardioides currus</name>
    <dbReference type="NCBI Taxonomy" id="2133958"/>
    <lineage>
        <taxon>Bacteria</taxon>
        <taxon>Bacillati</taxon>
        <taxon>Actinomycetota</taxon>
        <taxon>Actinomycetes</taxon>
        <taxon>Propionibacteriales</taxon>
        <taxon>Nocardioidaceae</taxon>
        <taxon>Nocardioides</taxon>
    </lineage>
</organism>
<keyword evidence="2" id="KW-1185">Reference proteome</keyword>
<accession>A0A2R7Z286</accession>
<dbReference type="Proteomes" id="UP000244867">
    <property type="component" value="Unassembled WGS sequence"/>
</dbReference>